<gene>
    <name evidence="5" type="ORF">GV827_12460</name>
</gene>
<dbReference type="Gene3D" id="1.20.120.530">
    <property type="entry name" value="GntR ligand-binding domain-like"/>
    <property type="match status" value="1"/>
</dbReference>
<evidence type="ECO:0000313" key="6">
    <source>
        <dbReference type="Proteomes" id="UP000468591"/>
    </source>
</evidence>
<dbReference type="GO" id="GO:0003700">
    <property type="term" value="F:DNA-binding transcription factor activity"/>
    <property type="evidence" value="ECO:0007669"/>
    <property type="project" value="InterPro"/>
</dbReference>
<dbReference type="Gene3D" id="1.10.10.10">
    <property type="entry name" value="Winged helix-like DNA-binding domain superfamily/Winged helix DNA-binding domain"/>
    <property type="match status" value="1"/>
</dbReference>
<dbReference type="PANTHER" id="PTHR43537">
    <property type="entry name" value="TRANSCRIPTIONAL REGULATOR, GNTR FAMILY"/>
    <property type="match status" value="1"/>
</dbReference>
<keyword evidence="6" id="KW-1185">Reference proteome</keyword>
<organism evidence="5 6">
    <name type="scientific">Sulfitobacter sediminilitoris</name>
    <dbReference type="NCBI Taxonomy" id="2698830"/>
    <lineage>
        <taxon>Bacteria</taxon>
        <taxon>Pseudomonadati</taxon>
        <taxon>Pseudomonadota</taxon>
        <taxon>Alphaproteobacteria</taxon>
        <taxon>Rhodobacterales</taxon>
        <taxon>Roseobacteraceae</taxon>
        <taxon>Sulfitobacter</taxon>
    </lineage>
</organism>
<dbReference type="InterPro" id="IPR008920">
    <property type="entry name" value="TF_FadR/GntR_C"/>
</dbReference>
<dbReference type="SUPFAM" id="SSF48008">
    <property type="entry name" value="GntR ligand-binding domain-like"/>
    <property type="match status" value="1"/>
</dbReference>
<dbReference type="InterPro" id="IPR000524">
    <property type="entry name" value="Tscrpt_reg_HTH_GntR"/>
</dbReference>
<dbReference type="SMART" id="SM00345">
    <property type="entry name" value="HTH_GNTR"/>
    <property type="match status" value="1"/>
</dbReference>
<evidence type="ECO:0000256" key="1">
    <source>
        <dbReference type="ARBA" id="ARBA00023015"/>
    </source>
</evidence>
<evidence type="ECO:0000256" key="3">
    <source>
        <dbReference type="ARBA" id="ARBA00023163"/>
    </source>
</evidence>
<dbReference type="PROSITE" id="PS50949">
    <property type="entry name" value="HTH_GNTR"/>
    <property type="match status" value="1"/>
</dbReference>
<dbReference type="SMART" id="SM00895">
    <property type="entry name" value="FCD"/>
    <property type="match status" value="1"/>
</dbReference>
<comment type="caution">
    <text evidence="5">The sequence shown here is derived from an EMBL/GenBank/DDBJ whole genome shotgun (WGS) entry which is preliminary data.</text>
</comment>
<dbReference type="InterPro" id="IPR011711">
    <property type="entry name" value="GntR_C"/>
</dbReference>
<dbReference type="EMBL" id="JAABNT010000007">
    <property type="protein sequence ID" value="NEK23212.1"/>
    <property type="molecule type" value="Genomic_DNA"/>
</dbReference>
<evidence type="ECO:0000256" key="2">
    <source>
        <dbReference type="ARBA" id="ARBA00023125"/>
    </source>
</evidence>
<evidence type="ECO:0000259" key="4">
    <source>
        <dbReference type="PROSITE" id="PS50949"/>
    </source>
</evidence>
<protein>
    <submittedName>
        <fullName evidence="5">FCD domain-containing protein</fullName>
    </submittedName>
</protein>
<reference evidence="5 6" key="1">
    <citation type="submission" date="2020-01" db="EMBL/GenBank/DDBJ databases">
        <title>Sulfitobacter sediminilitoris sp. nov., isolated from a tidal flat.</title>
        <authorList>
            <person name="Park S."/>
            <person name="Yoon J.-H."/>
        </authorList>
    </citation>
    <scope>NUCLEOTIDE SEQUENCE [LARGE SCALE GENOMIC DNA]</scope>
    <source>
        <strain evidence="5 6">JBTF-M27</strain>
    </source>
</reference>
<keyword evidence="2" id="KW-0238">DNA-binding</keyword>
<dbReference type="Pfam" id="PF07729">
    <property type="entry name" value="FCD"/>
    <property type="match status" value="1"/>
</dbReference>
<sequence>MPSPTNTVGSSTYERVKRDVIFGALAPGSKLKLDGLRERYNASVSTLREILNRLASEGFVVAAEQRGFFVKPVSKDDLVEIANLRILLECSALETSIMSGDPDWEGNLVAAHHKLHLIEQKMLDGDQSQKELWKRYDWEFHQAMISACNSQNLLALHGTIFDKYLRYQMLVLTYRGAPAIEDHRRMLDAALARDVDTAVSVLEHHIRKGLEHTLKAMGDTEDLI</sequence>
<keyword evidence="1" id="KW-0805">Transcription regulation</keyword>
<dbReference type="Pfam" id="PF00392">
    <property type="entry name" value="GntR"/>
    <property type="match status" value="1"/>
</dbReference>
<dbReference type="SUPFAM" id="SSF46785">
    <property type="entry name" value="Winged helix' DNA-binding domain"/>
    <property type="match status" value="1"/>
</dbReference>
<dbReference type="PANTHER" id="PTHR43537:SF20">
    <property type="entry name" value="HTH-TYPE TRANSCRIPTIONAL REPRESSOR GLAR"/>
    <property type="match status" value="1"/>
</dbReference>
<proteinExistence type="predicted"/>
<evidence type="ECO:0000313" key="5">
    <source>
        <dbReference type="EMBL" id="NEK23212.1"/>
    </source>
</evidence>
<dbReference type="InterPro" id="IPR036390">
    <property type="entry name" value="WH_DNA-bd_sf"/>
</dbReference>
<keyword evidence="3" id="KW-0804">Transcription</keyword>
<dbReference type="AlphaFoldDB" id="A0A6P0CAQ8"/>
<dbReference type="GO" id="GO:0003677">
    <property type="term" value="F:DNA binding"/>
    <property type="evidence" value="ECO:0007669"/>
    <property type="project" value="UniProtKB-KW"/>
</dbReference>
<name>A0A6P0CAQ8_9RHOB</name>
<dbReference type="InterPro" id="IPR036388">
    <property type="entry name" value="WH-like_DNA-bd_sf"/>
</dbReference>
<dbReference type="Proteomes" id="UP000468591">
    <property type="component" value="Unassembled WGS sequence"/>
</dbReference>
<dbReference type="RefSeq" id="WP_164354140.1">
    <property type="nucleotide sequence ID" value="NZ_JAABNT010000007.1"/>
</dbReference>
<accession>A0A6P0CAQ8</accession>
<feature type="domain" description="HTH gntR-type" evidence="4">
    <location>
        <begin position="6"/>
        <end position="73"/>
    </location>
</feature>